<gene>
    <name evidence="7" type="ORF">ACHHYP_08128</name>
</gene>
<evidence type="ECO:0000256" key="3">
    <source>
        <dbReference type="ARBA" id="ARBA00023235"/>
    </source>
</evidence>
<dbReference type="EC" id="5.2.1.8" evidence="1"/>
<name>A0A0A7CNI9_ACHHY</name>
<organism evidence="6">
    <name type="scientific">Achlya hypogyna</name>
    <name type="common">Oomycete</name>
    <name type="synonym">Protoachlya hypogyna</name>
    <dbReference type="NCBI Taxonomy" id="1202772"/>
    <lineage>
        <taxon>Eukaryota</taxon>
        <taxon>Sar</taxon>
        <taxon>Stramenopiles</taxon>
        <taxon>Oomycota</taxon>
        <taxon>Saprolegniomycetes</taxon>
        <taxon>Saprolegniales</taxon>
        <taxon>Achlyaceae</taxon>
        <taxon>Achlya</taxon>
    </lineage>
</organism>
<protein>
    <recommendedName>
        <fullName evidence="1">peptidylprolyl isomerase</fullName>
        <ecNumber evidence="1">5.2.1.8</ecNumber>
    </recommendedName>
</protein>
<accession>A0A0A7CNI9</accession>
<dbReference type="EMBL" id="JNBR01001426">
    <property type="protein sequence ID" value="OQR87717.1"/>
    <property type="molecule type" value="Genomic_DNA"/>
</dbReference>
<dbReference type="InterPro" id="IPR029000">
    <property type="entry name" value="Cyclophilin-like_dom_sf"/>
</dbReference>
<evidence type="ECO:0000256" key="2">
    <source>
        <dbReference type="ARBA" id="ARBA00023110"/>
    </source>
</evidence>
<evidence type="ECO:0000313" key="6">
    <source>
        <dbReference type="EMBL" id="AIG56136.1"/>
    </source>
</evidence>
<feature type="domain" description="PPIase cyclophilin-type" evidence="5">
    <location>
        <begin position="25"/>
        <end position="146"/>
    </location>
</feature>
<evidence type="ECO:0000256" key="1">
    <source>
        <dbReference type="ARBA" id="ARBA00013194"/>
    </source>
</evidence>
<dbReference type="InterPro" id="IPR002130">
    <property type="entry name" value="Cyclophilin-type_PPIase_dom"/>
</dbReference>
<reference evidence="6 8" key="1">
    <citation type="journal article" date="2014" name="Genome Biol. Evol.">
        <title>The secreted proteins of Achlya hypogyna and Thraustotheca clavata identify the ancestral oomycete secretome and reveal gene acquisitions by horizontal gene transfer.</title>
        <authorList>
            <person name="Misner I."/>
            <person name="Blouin N."/>
            <person name="Leonard G."/>
            <person name="Richards T.A."/>
            <person name="Lane C.E."/>
        </authorList>
    </citation>
    <scope>NUCLEOTIDE SEQUENCE</scope>
    <source>
        <strain evidence="6 8">ATCC 48635</strain>
    </source>
</reference>
<evidence type="ECO:0000256" key="4">
    <source>
        <dbReference type="SAM" id="SignalP"/>
    </source>
</evidence>
<dbReference type="PROSITE" id="PS50072">
    <property type="entry name" value="CSA_PPIASE_2"/>
    <property type="match status" value="1"/>
</dbReference>
<dbReference type="GO" id="GO:0003755">
    <property type="term" value="F:peptidyl-prolyl cis-trans isomerase activity"/>
    <property type="evidence" value="ECO:0007669"/>
    <property type="project" value="UniProtKB-KW"/>
</dbReference>
<evidence type="ECO:0000313" key="8">
    <source>
        <dbReference type="Proteomes" id="UP000243579"/>
    </source>
</evidence>
<keyword evidence="4" id="KW-0732">Signal</keyword>
<dbReference type="PANTHER" id="PTHR43246">
    <property type="entry name" value="PEPTIDYL-PROLYL CIS-TRANS ISOMERASE CYP38, CHLOROPLASTIC"/>
    <property type="match status" value="1"/>
</dbReference>
<dbReference type="Proteomes" id="UP000243579">
    <property type="component" value="Unassembled WGS sequence"/>
</dbReference>
<dbReference type="InterPro" id="IPR044665">
    <property type="entry name" value="E_coli_cyclophilin_A-like"/>
</dbReference>
<dbReference type="OrthoDB" id="423037at2759"/>
<keyword evidence="3 7" id="KW-0413">Isomerase</keyword>
<dbReference type="STRING" id="1202772.A0A0A7CNI9"/>
<keyword evidence="8" id="KW-1185">Reference proteome</keyword>
<proteinExistence type="predicted"/>
<keyword evidence="2" id="KW-0697">Rotamase</keyword>
<dbReference type="Gene3D" id="2.40.100.10">
    <property type="entry name" value="Cyclophilin-like"/>
    <property type="match status" value="1"/>
</dbReference>
<feature type="signal peptide" evidence="4">
    <location>
        <begin position="1"/>
        <end position="16"/>
    </location>
</feature>
<evidence type="ECO:0000313" key="7">
    <source>
        <dbReference type="EMBL" id="OQR87717.1"/>
    </source>
</evidence>
<dbReference type="AlphaFoldDB" id="A0A0A7CNI9"/>
<sequence>MKTVAALCLVASTVAADVYSVLFKTQAGDFTVEVHEDWAPIGAARFKQLIEDKFFDNSAFFRYAPKWVVQWGIAADPKVNPKYGNITDDPINPKVSNLQGTMAYAMDEEANSRTTQVYVNFANNSRLDSKGFTPFAIVTSGYEVLQDKVYAGYGEKPDQDKIYAEGEAYLHREFPLLTHITSATFVRPAC</sequence>
<dbReference type="Pfam" id="PF00160">
    <property type="entry name" value="Pro_isomerase"/>
    <property type="match status" value="1"/>
</dbReference>
<feature type="chain" id="PRO_5002038158" description="peptidylprolyl isomerase" evidence="4">
    <location>
        <begin position="17"/>
        <end position="190"/>
    </location>
</feature>
<evidence type="ECO:0000259" key="5">
    <source>
        <dbReference type="PROSITE" id="PS50072"/>
    </source>
</evidence>
<dbReference type="SUPFAM" id="SSF50891">
    <property type="entry name" value="Cyclophilin-like"/>
    <property type="match status" value="1"/>
</dbReference>
<dbReference type="EMBL" id="KM038675">
    <property type="protein sequence ID" value="AIG56136.1"/>
    <property type="molecule type" value="Genomic_DNA"/>
</dbReference>